<dbReference type="Proteomes" id="UP001305779">
    <property type="component" value="Unassembled WGS sequence"/>
</dbReference>
<protein>
    <submittedName>
        <fullName evidence="1">Uncharacterized protein</fullName>
    </submittedName>
</protein>
<accession>A0ABR0EYM8</accession>
<organism evidence="1 2">
    <name type="scientific">Zasmidium cellare</name>
    <name type="common">Wine cellar mold</name>
    <name type="synonym">Racodium cellare</name>
    <dbReference type="NCBI Taxonomy" id="395010"/>
    <lineage>
        <taxon>Eukaryota</taxon>
        <taxon>Fungi</taxon>
        <taxon>Dikarya</taxon>
        <taxon>Ascomycota</taxon>
        <taxon>Pezizomycotina</taxon>
        <taxon>Dothideomycetes</taxon>
        <taxon>Dothideomycetidae</taxon>
        <taxon>Mycosphaerellales</taxon>
        <taxon>Mycosphaerellaceae</taxon>
        <taxon>Zasmidium</taxon>
    </lineage>
</organism>
<sequence>MQSLSWARIAAGAVVDPTTGMEYKFKPGKKRQKLRPVTNKCNGRHCDNDLPRCPLPQCTQSIQNQLSKLQSGNRILATSCDKLLQDIKQLREEIYRECQTDNFKDEDMEASRITLGKTLRPKAQEVDCLCTACELKAETQHQTLLRQRFEAAQQRYTALKQYRRANDRETLKRINARHVPSKYFTPVGSVHAGGVTALRPTLQMQSSYNFAALTTNSMSARPLKIAWKDKPQGKVK</sequence>
<reference evidence="1 2" key="1">
    <citation type="journal article" date="2023" name="G3 (Bethesda)">
        <title>A chromosome-level genome assembly of Zasmidium syzygii isolated from banana leaves.</title>
        <authorList>
            <person name="van Westerhoven A.C."/>
            <person name="Mehrabi R."/>
            <person name="Talebi R."/>
            <person name="Steentjes M.B.F."/>
            <person name="Corcolon B."/>
            <person name="Chong P.A."/>
            <person name="Kema G.H.J."/>
            <person name="Seidl M.F."/>
        </authorList>
    </citation>
    <scope>NUCLEOTIDE SEQUENCE [LARGE SCALE GENOMIC DNA]</scope>
    <source>
        <strain evidence="1 2">P124</strain>
    </source>
</reference>
<evidence type="ECO:0000313" key="1">
    <source>
        <dbReference type="EMBL" id="KAK4506175.1"/>
    </source>
</evidence>
<proteinExistence type="predicted"/>
<evidence type="ECO:0000313" key="2">
    <source>
        <dbReference type="Proteomes" id="UP001305779"/>
    </source>
</evidence>
<comment type="caution">
    <text evidence="1">The sequence shown here is derived from an EMBL/GenBank/DDBJ whole genome shotgun (WGS) entry which is preliminary data.</text>
</comment>
<dbReference type="EMBL" id="JAXOVC010000002">
    <property type="protein sequence ID" value="KAK4506175.1"/>
    <property type="molecule type" value="Genomic_DNA"/>
</dbReference>
<gene>
    <name evidence="1" type="ORF">PRZ48_004140</name>
</gene>
<keyword evidence="2" id="KW-1185">Reference proteome</keyword>
<name>A0ABR0EYM8_ZASCE</name>